<dbReference type="InterPro" id="IPR036086">
    <property type="entry name" value="ParB/Sulfiredoxin_sf"/>
</dbReference>
<dbReference type="Pfam" id="PF02195">
    <property type="entry name" value="ParB_N"/>
    <property type="match status" value="1"/>
</dbReference>
<name>A3VK13_9RHOB</name>
<dbReference type="OrthoDB" id="7812516at2"/>
<evidence type="ECO:0000259" key="2">
    <source>
        <dbReference type="SMART" id="SM00470"/>
    </source>
</evidence>
<gene>
    <name evidence="3" type="ORF">RB2654_23188</name>
</gene>
<evidence type="ECO:0000313" key="4">
    <source>
        <dbReference type="Proteomes" id="UP000002931"/>
    </source>
</evidence>
<dbReference type="HOGENOM" id="CLU_065794_0_0_5"/>
<organism evidence="3 4">
    <name type="scientific">Maritimibacter alkaliphilus HTCC2654</name>
    <dbReference type="NCBI Taxonomy" id="314271"/>
    <lineage>
        <taxon>Bacteria</taxon>
        <taxon>Pseudomonadati</taxon>
        <taxon>Pseudomonadota</taxon>
        <taxon>Alphaproteobacteria</taxon>
        <taxon>Rhodobacterales</taxon>
        <taxon>Roseobacteraceae</taxon>
        <taxon>Maritimibacter</taxon>
    </lineage>
</organism>
<protein>
    <submittedName>
        <fullName evidence="3">ParB-like nuclease</fullName>
    </submittedName>
</protein>
<feature type="domain" description="ParB-like N-terminal" evidence="2">
    <location>
        <begin position="79"/>
        <end position="182"/>
    </location>
</feature>
<feature type="region of interest" description="Disordered" evidence="1">
    <location>
        <begin position="296"/>
        <end position="319"/>
    </location>
</feature>
<evidence type="ECO:0000313" key="3">
    <source>
        <dbReference type="EMBL" id="EAQ11318.1"/>
    </source>
</evidence>
<dbReference type="InterPro" id="IPR050336">
    <property type="entry name" value="Chromosome_partition/occlusion"/>
</dbReference>
<dbReference type="STRING" id="314271.RB2654_23188"/>
<dbReference type="InterPro" id="IPR003115">
    <property type="entry name" value="ParB_N"/>
</dbReference>
<comment type="caution">
    <text evidence="3">The sequence shown here is derived from an EMBL/GenBank/DDBJ whole genome shotgun (WGS) entry which is preliminary data.</text>
</comment>
<proteinExistence type="predicted"/>
<dbReference type="GO" id="GO:0005694">
    <property type="term" value="C:chromosome"/>
    <property type="evidence" value="ECO:0007669"/>
    <property type="project" value="TreeGrafter"/>
</dbReference>
<evidence type="ECO:0000256" key="1">
    <source>
        <dbReference type="SAM" id="MobiDB-lite"/>
    </source>
</evidence>
<feature type="compositionally biased region" description="Low complexity" evidence="1">
    <location>
        <begin position="34"/>
        <end position="48"/>
    </location>
</feature>
<feature type="compositionally biased region" description="Basic and acidic residues" evidence="1">
    <location>
        <begin position="50"/>
        <end position="67"/>
    </location>
</feature>
<dbReference type="SUPFAM" id="SSF110849">
    <property type="entry name" value="ParB/Sulfiredoxin"/>
    <property type="match status" value="1"/>
</dbReference>
<dbReference type="SMART" id="SM00470">
    <property type="entry name" value="ParB"/>
    <property type="match status" value="1"/>
</dbReference>
<dbReference type="PANTHER" id="PTHR33375">
    <property type="entry name" value="CHROMOSOME-PARTITIONING PROTEIN PARB-RELATED"/>
    <property type="match status" value="1"/>
</dbReference>
<dbReference type="PANTHER" id="PTHR33375:SF1">
    <property type="entry name" value="CHROMOSOME-PARTITIONING PROTEIN PARB-RELATED"/>
    <property type="match status" value="1"/>
</dbReference>
<dbReference type="AlphaFoldDB" id="A3VK13"/>
<feature type="compositionally biased region" description="Basic and acidic residues" evidence="1">
    <location>
        <begin position="14"/>
        <end position="27"/>
    </location>
</feature>
<dbReference type="EMBL" id="AAMT01000016">
    <property type="protein sequence ID" value="EAQ11318.1"/>
    <property type="molecule type" value="Genomic_DNA"/>
</dbReference>
<keyword evidence="4" id="KW-1185">Reference proteome</keyword>
<dbReference type="GO" id="GO:0007059">
    <property type="term" value="P:chromosome segregation"/>
    <property type="evidence" value="ECO:0007669"/>
    <property type="project" value="TreeGrafter"/>
</dbReference>
<dbReference type="Proteomes" id="UP000002931">
    <property type="component" value="Unassembled WGS sequence"/>
</dbReference>
<reference evidence="3 4" key="1">
    <citation type="journal article" date="2010" name="J. Bacteriol.">
        <title>Genome sequences of Pelagibaca bermudensis HTCC2601T and Maritimibacter alkaliphilus HTCC2654T, the type strains of two marine Roseobacter genera.</title>
        <authorList>
            <person name="Thrash J.C."/>
            <person name="Cho J.C."/>
            <person name="Ferriera S."/>
            <person name="Johnson J."/>
            <person name="Vergin K.L."/>
            <person name="Giovannoni S.J."/>
        </authorList>
    </citation>
    <scope>NUCLEOTIDE SEQUENCE [LARGE SCALE GENOMIC DNA]</scope>
    <source>
        <strain evidence="3 4">HTCC2654</strain>
    </source>
</reference>
<dbReference type="RefSeq" id="WP_008327481.1">
    <property type="nucleotide sequence ID" value="NZ_AAMT01000016.1"/>
</dbReference>
<dbReference type="Gene3D" id="3.90.1530.30">
    <property type="match status" value="1"/>
</dbReference>
<feature type="region of interest" description="Disordered" evidence="1">
    <location>
        <begin position="1"/>
        <end position="67"/>
    </location>
</feature>
<accession>A3VK13</accession>
<sequence>MAKRRKLEAPSADDLTRLEAEFQRDTPLKGPMSAPIAQVAADTAQAADLRSTEERAEAARNRTDAERLREAEEAGRLIVEIPLDEIDEMAVIRDRMSMDAEELEELKRSIASHGLRLPIEVFERSEPGGEKRYGLLSGYRRFMAMRSLRELWSGDRYGAIRAVVRDPGAMGGTFVAMVEENEVRADLSHFERGRISVLAAQEGAFVNTEAAVDALFATGSKAKRSKIRSFALIFEELGDMLVFPESLREKDGLKLASALRSGGEAALRDALAQAAPDTPEDELQVILSTIEAMTPAAVDPSRGGRPKRSTTRSRTTDAGVRVEVEQDGSDWVLRLSGERVNGELMRTIAQEVEGLLSRA</sequence>